<keyword evidence="1" id="KW-0175">Coiled coil</keyword>
<name>A0A2D0MYD4_FLAN2</name>
<proteinExistence type="predicted"/>
<dbReference type="RefSeq" id="WP_099155468.1">
    <property type="nucleotide sequence ID" value="NZ_PDUD01000062.1"/>
</dbReference>
<dbReference type="OrthoDB" id="1440666at2"/>
<protein>
    <submittedName>
        <fullName evidence="2">Uncharacterized protein</fullName>
    </submittedName>
</protein>
<dbReference type="EMBL" id="PDUD01000062">
    <property type="protein sequence ID" value="PHN01136.1"/>
    <property type="molecule type" value="Genomic_DNA"/>
</dbReference>
<gene>
    <name evidence="2" type="ORF">CRP01_38685</name>
</gene>
<evidence type="ECO:0000256" key="1">
    <source>
        <dbReference type="SAM" id="Coils"/>
    </source>
</evidence>
<feature type="coiled-coil region" evidence="1">
    <location>
        <begin position="56"/>
        <end position="83"/>
    </location>
</feature>
<dbReference type="AlphaFoldDB" id="A0A2D0MYD4"/>
<comment type="caution">
    <text evidence="2">The sequence shown here is derived from an EMBL/GenBank/DDBJ whole genome shotgun (WGS) entry which is preliminary data.</text>
</comment>
<reference evidence="2 3" key="1">
    <citation type="submission" date="2017-10" db="EMBL/GenBank/DDBJ databases">
        <title>The draft genome sequence of Lewinella nigricans NBRC 102662.</title>
        <authorList>
            <person name="Wang K."/>
        </authorList>
    </citation>
    <scope>NUCLEOTIDE SEQUENCE [LARGE SCALE GENOMIC DNA]</scope>
    <source>
        <strain evidence="2 3">NBRC 102662</strain>
    </source>
</reference>
<dbReference type="Proteomes" id="UP000223913">
    <property type="component" value="Unassembled WGS sequence"/>
</dbReference>
<keyword evidence="3" id="KW-1185">Reference proteome</keyword>
<organism evidence="2 3">
    <name type="scientific">Flavilitoribacter nigricans (strain ATCC 23147 / DSM 23189 / NBRC 102662 / NCIMB 1420 / SS-2)</name>
    <name type="common">Lewinella nigricans</name>
    <dbReference type="NCBI Taxonomy" id="1122177"/>
    <lineage>
        <taxon>Bacteria</taxon>
        <taxon>Pseudomonadati</taxon>
        <taxon>Bacteroidota</taxon>
        <taxon>Saprospiria</taxon>
        <taxon>Saprospirales</taxon>
        <taxon>Lewinellaceae</taxon>
        <taxon>Flavilitoribacter</taxon>
    </lineage>
</organism>
<evidence type="ECO:0000313" key="2">
    <source>
        <dbReference type="EMBL" id="PHN01136.1"/>
    </source>
</evidence>
<evidence type="ECO:0000313" key="3">
    <source>
        <dbReference type="Proteomes" id="UP000223913"/>
    </source>
</evidence>
<sequence>METLKLITIILTSSGIWKALEVLINLRLEKRYRKATIKQLDIQGNAAIIKNWQEWSEKMEGRIRELESKNAELLQVISGQKSRIMHLEKIVCKLEKRNHILSAEIKKWNHGFTT</sequence>
<accession>A0A2D0MYD4</accession>